<feature type="region of interest" description="Disordered" evidence="5">
    <location>
        <begin position="1"/>
        <end position="25"/>
    </location>
</feature>
<dbReference type="InterPro" id="IPR036565">
    <property type="entry name" value="Mur-like_cat_sf"/>
</dbReference>
<proteinExistence type="inferred from homology"/>
<protein>
    <submittedName>
        <fullName evidence="7">Predicted protein</fullName>
    </submittedName>
</protein>
<feature type="non-terminal residue" evidence="7">
    <location>
        <position position="259"/>
    </location>
</feature>
<dbReference type="RefSeq" id="XP_003061246.1">
    <property type="nucleotide sequence ID" value="XM_003061200.1"/>
</dbReference>
<dbReference type="Gene3D" id="3.40.1190.10">
    <property type="entry name" value="Mur-like, catalytic domain"/>
    <property type="match status" value="1"/>
</dbReference>
<dbReference type="KEGG" id="mpp:MICPUCDRAFT_19807"/>
<organism evidence="8">
    <name type="scientific">Micromonas pusilla (strain CCMP1545)</name>
    <name type="common">Picoplanktonic green alga</name>
    <dbReference type="NCBI Taxonomy" id="564608"/>
    <lineage>
        <taxon>Eukaryota</taxon>
        <taxon>Viridiplantae</taxon>
        <taxon>Chlorophyta</taxon>
        <taxon>Mamiellophyceae</taxon>
        <taxon>Mamiellales</taxon>
        <taxon>Mamiellaceae</taxon>
        <taxon>Micromonas</taxon>
    </lineage>
</organism>
<dbReference type="InterPro" id="IPR001645">
    <property type="entry name" value="Folylpolyglutamate_synth"/>
</dbReference>
<dbReference type="STRING" id="564608.C1MZM5"/>
<evidence type="ECO:0000256" key="4">
    <source>
        <dbReference type="ARBA" id="ARBA00022840"/>
    </source>
</evidence>
<evidence type="ECO:0000259" key="6">
    <source>
        <dbReference type="Pfam" id="PF08245"/>
    </source>
</evidence>
<keyword evidence="8" id="KW-1185">Reference proteome</keyword>
<dbReference type="NCBIfam" id="TIGR01499">
    <property type="entry name" value="folC"/>
    <property type="match status" value="1"/>
</dbReference>
<dbReference type="AlphaFoldDB" id="C1MZM5"/>
<name>C1MZM5_MICPC</name>
<feature type="domain" description="Mur ligase central" evidence="6">
    <location>
        <begin position="108"/>
        <end position="252"/>
    </location>
</feature>
<gene>
    <name evidence="7" type="ORF">MICPUCDRAFT_19807</name>
</gene>
<dbReference type="eggNOG" id="KOG2525">
    <property type="taxonomic scope" value="Eukaryota"/>
</dbReference>
<dbReference type="OrthoDB" id="496714at2759"/>
<dbReference type="GO" id="GO:0004326">
    <property type="term" value="F:tetrahydrofolylpolyglutamate synthase activity"/>
    <property type="evidence" value="ECO:0007669"/>
    <property type="project" value="InterPro"/>
</dbReference>
<dbReference type="PANTHER" id="PTHR11136">
    <property type="entry name" value="FOLYLPOLYGLUTAMATE SYNTHASE-RELATED"/>
    <property type="match status" value="1"/>
</dbReference>
<sequence length="259" mass="25954">MFASSSRRLASALSPRRAATTRTPPGARRFLARLLASSSSSSSSDARVDVDAFLEEFTNHERAGVPKGAAAAADAGAGAGDAAFDLGRVRRLLATLGDPQRACPVIHVAGTKGKGSTVAAIAAVLRAAGINTGTYKSPHVHAFSERIKDGGGGGSITIDAATASAIRAARDAERGALTHFEALTAIALKHFADRGADCAVVEVGLGGASDATNVFASDDLAAAAIVAVGGDHVEALGGSARSIVDAKCGIVKAGRPVFI</sequence>
<dbReference type="GO" id="GO:0005737">
    <property type="term" value="C:cytoplasm"/>
    <property type="evidence" value="ECO:0007669"/>
    <property type="project" value="TreeGrafter"/>
</dbReference>
<evidence type="ECO:0000256" key="1">
    <source>
        <dbReference type="ARBA" id="ARBA00008276"/>
    </source>
</evidence>
<dbReference type="Proteomes" id="UP000001876">
    <property type="component" value="Unassembled WGS sequence"/>
</dbReference>
<accession>C1MZM5</accession>
<dbReference type="InterPro" id="IPR013221">
    <property type="entry name" value="Mur_ligase_cen"/>
</dbReference>
<dbReference type="PANTHER" id="PTHR11136:SF0">
    <property type="entry name" value="DIHYDROFOLATE SYNTHETASE-RELATED"/>
    <property type="match status" value="1"/>
</dbReference>
<keyword evidence="3" id="KW-0547">Nucleotide-binding</keyword>
<dbReference type="Pfam" id="PF08245">
    <property type="entry name" value="Mur_ligase_M"/>
    <property type="match status" value="1"/>
</dbReference>
<dbReference type="GeneID" id="9686418"/>
<dbReference type="GO" id="GO:0005524">
    <property type="term" value="F:ATP binding"/>
    <property type="evidence" value="ECO:0007669"/>
    <property type="project" value="UniProtKB-KW"/>
</dbReference>
<dbReference type="SUPFAM" id="SSF53623">
    <property type="entry name" value="MurD-like peptide ligases, catalytic domain"/>
    <property type="match status" value="1"/>
</dbReference>
<comment type="similarity">
    <text evidence="1">Belongs to the folylpolyglutamate synthase family.</text>
</comment>
<evidence type="ECO:0000313" key="8">
    <source>
        <dbReference type="Proteomes" id="UP000001876"/>
    </source>
</evidence>
<evidence type="ECO:0000256" key="5">
    <source>
        <dbReference type="SAM" id="MobiDB-lite"/>
    </source>
</evidence>
<keyword evidence="4" id="KW-0067">ATP-binding</keyword>
<keyword evidence="2" id="KW-0436">Ligase</keyword>
<reference evidence="7 8" key="1">
    <citation type="journal article" date="2009" name="Science">
        <title>Green evolution and dynamic adaptations revealed by genomes of the marine picoeukaryotes Micromonas.</title>
        <authorList>
            <person name="Worden A.Z."/>
            <person name="Lee J.H."/>
            <person name="Mock T."/>
            <person name="Rouze P."/>
            <person name="Simmons M.P."/>
            <person name="Aerts A.L."/>
            <person name="Allen A.E."/>
            <person name="Cuvelier M.L."/>
            <person name="Derelle E."/>
            <person name="Everett M.V."/>
            <person name="Foulon E."/>
            <person name="Grimwood J."/>
            <person name="Gundlach H."/>
            <person name="Henrissat B."/>
            <person name="Napoli C."/>
            <person name="McDonald S.M."/>
            <person name="Parker M.S."/>
            <person name="Rombauts S."/>
            <person name="Salamov A."/>
            <person name="Von Dassow P."/>
            <person name="Badger J.H."/>
            <person name="Coutinho P.M."/>
            <person name="Demir E."/>
            <person name="Dubchak I."/>
            <person name="Gentemann C."/>
            <person name="Eikrem W."/>
            <person name="Gready J.E."/>
            <person name="John U."/>
            <person name="Lanier W."/>
            <person name="Lindquist E.A."/>
            <person name="Lucas S."/>
            <person name="Mayer K.F."/>
            <person name="Moreau H."/>
            <person name="Not F."/>
            <person name="Otillar R."/>
            <person name="Panaud O."/>
            <person name="Pangilinan J."/>
            <person name="Paulsen I."/>
            <person name="Piegu B."/>
            <person name="Poliakov A."/>
            <person name="Robbens S."/>
            <person name="Schmutz J."/>
            <person name="Toulza E."/>
            <person name="Wyss T."/>
            <person name="Zelensky A."/>
            <person name="Zhou K."/>
            <person name="Armbrust E.V."/>
            <person name="Bhattacharya D."/>
            <person name="Goodenough U.W."/>
            <person name="Van de Peer Y."/>
            <person name="Grigoriev I.V."/>
        </authorList>
    </citation>
    <scope>NUCLEOTIDE SEQUENCE [LARGE SCALE GENOMIC DNA]</scope>
    <source>
        <strain evidence="7 8">CCMP1545</strain>
    </source>
</reference>
<evidence type="ECO:0000313" key="7">
    <source>
        <dbReference type="EMBL" id="EEH54896.1"/>
    </source>
</evidence>
<dbReference type="EMBL" id="GG663743">
    <property type="protein sequence ID" value="EEH54896.1"/>
    <property type="molecule type" value="Genomic_DNA"/>
</dbReference>
<evidence type="ECO:0000256" key="2">
    <source>
        <dbReference type="ARBA" id="ARBA00022598"/>
    </source>
</evidence>
<dbReference type="GO" id="GO:0008841">
    <property type="term" value="F:dihydrofolate synthase activity"/>
    <property type="evidence" value="ECO:0007669"/>
    <property type="project" value="TreeGrafter"/>
</dbReference>
<dbReference type="OMA" id="YKSPHVH"/>
<evidence type="ECO:0000256" key="3">
    <source>
        <dbReference type="ARBA" id="ARBA00022741"/>
    </source>
</evidence>